<feature type="transmembrane region" description="Helical" evidence="6">
    <location>
        <begin position="108"/>
        <end position="124"/>
    </location>
</feature>
<organism evidence="7 8">
    <name type="scientific">Streptomyces actuosus</name>
    <dbReference type="NCBI Taxonomy" id="1885"/>
    <lineage>
        <taxon>Bacteria</taxon>
        <taxon>Bacillati</taxon>
        <taxon>Actinomycetota</taxon>
        <taxon>Actinomycetes</taxon>
        <taxon>Kitasatosporales</taxon>
        <taxon>Streptomycetaceae</taxon>
        <taxon>Streptomyces</taxon>
    </lineage>
</organism>
<dbReference type="EMBL" id="CP029788">
    <property type="protein sequence ID" value="AWT47077.1"/>
    <property type="molecule type" value="Genomic_DNA"/>
</dbReference>
<evidence type="ECO:0000256" key="5">
    <source>
        <dbReference type="ARBA" id="ARBA00023136"/>
    </source>
</evidence>
<evidence type="ECO:0000256" key="6">
    <source>
        <dbReference type="SAM" id="Phobius"/>
    </source>
</evidence>
<evidence type="ECO:0000256" key="1">
    <source>
        <dbReference type="ARBA" id="ARBA00004651"/>
    </source>
</evidence>
<feature type="transmembrane region" description="Helical" evidence="6">
    <location>
        <begin position="83"/>
        <end position="102"/>
    </location>
</feature>
<dbReference type="AlphaFoldDB" id="A0A2U9PBR7"/>
<evidence type="ECO:0000313" key="7">
    <source>
        <dbReference type="EMBL" id="AWT47077.1"/>
    </source>
</evidence>
<keyword evidence="4 6" id="KW-1133">Transmembrane helix</keyword>
<dbReference type="KEGG" id="sact:DMT42_35715"/>
<keyword evidence="5 6" id="KW-0472">Membrane</keyword>
<name>A0A2U9PBR7_STRAS</name>
<dbReference type="InterPro" id="IPR010343">
    <property type="entry name" value="ArAE_1"/>
</dbReference>
<dbReference type="PANTHER" id="PTHR30509:SF9">
    <property type="entry name" value="MULTIDRUG RESISTANCE PROTEIN MDTO"/>
    <property type="match status" value="1"/>
</dbReference>
<gene>
    <name evidence="7" type="ORF">DMT42_35715</name>
</gene>
<evidence type="ECO:0000256" key="2">
    <source>
        <dbReference type="ARBA" id="ARBA00022475"/>
    </source>
</evidence>
<dbReference type="Proteomes" id="UP000247634">
    <property type="component" value="Chromosome"/>
</dbReference>
<dbReference type="Pfam" id="PF06081">
    <property type="entry name" value="ArAE_1"/>
    <property type="match status" value="1"/>
</dbReference>
<evidence type="ECO:0000256" key="3">
    <source>
        <dbReference type="ARBA" id="ARBA00022692"/>
    </source>
</evidence>
<reference evidence="7 8" key="1">
    <citation type="submission" date="2018-06" db="EMBL/GenBank/DDBJ databases">
        <title>The complete genome sequence of a nosiheptide producer Streptomyces actuosus ATCC 25421: deducing the ability of producing a new class III lantibiotics.</title>
        <authorList>
            <person name="Liu W."/>
            <person name="Sun F."/>
            <person name="Hu Y."/>
        </authorList>
    </citation>
    <scope>NUCLEOTIDE SEQUENCE [LARGE SCALE GENOMIC DNA]</scope>
    <source>
        <strain evidence="7 8">ATCC 25421</strain>
    </source>
</reference>
<evidence type="ECO:0000256" key="4">
    <source>
        <dbReference type="ARBA" id="ARBA00022989"/>
    </source>
</evidence>
<evidence type="ECO:0008006" key="9">
    <source>
        <dbReference type="Google" id="ProtNLM"/>
    </source>
</evidence>
<sequence length="386" mass="42635">MTTRQMRETSRDEVTALGRAARRAWQGPGRERDLVVQSLKAALAALVAWLIASHWLNAPLSFIAPWVAVLLVRSTVYESLAQALQQAVAITLGTVLATAGGMALGDPWLAMVVVLPVVLLLGSWPRLGDQGMYAATTALFTLTSPGPSLDSAVARVLESLLGAAVGVAVNMLVLPPVHLRDTHRAVAQAVQEAADTLRAVAEGLDEAWDHDRAKDWDHRARRLFRLLDEARAALRHSRESERLNPARRRRARVRRMRAPYRRTLSVLEELAAYLTDLTRTLAEAAAEEPAAPRPDSDALVPYQRFLSEVAEAVDAFGRTVLDEDDAGARDRLRRRVEEVRASHDRLRRLLAGKPAGEPEWVALYGSLLMDARRLTDALWSEPPYDE</sequence>
<keyword evidence="8" id="KW-1185">Reference proteome</keyword>
<evidence type="ECO:0000313" key="8">
    <source>
        <dbReference type="Proteomes" id="UP000247634"/>
    </source>
</evidence>
<dbReference type="PANTHER" id="PTHR30509">
    <property type="entry name" value="P-HYDROXYBENZOIC ACID EFFLUX PUMP SUBUNIT-RELATED"/>
    <property type="match status" value="1"/>
</dbReference>
<accession>A0A2U9PBR7</accession>
<keyword evidence="3 6" id="KW-0812">Transmembrane</keyword>
<dbReference type="OrthoDB" id="5169323at2"/>
<dbReference type="GO" id="GO:0005886">
    <property type="term" value="C:plasma membrane"/>
    <property type="evidence" value="ECO:0007669"/>
    <property type="project" value="UniProtKB-SubCell"/>
</dbReference>
<proteinExistence type="predicted"/>
<comment type="subcellular location">
    <subcellularLocation>
        <location evidence="1">Cell membrane</location>
        <topology evidence="1">Multi-pass membrane protein</topology>
    </subcellularLocation>
</comment>
<keyword evidence="2" id="KW-1003">Cell membrane</keyword>
<protein>
    <recommendedName>
        <fullName evidence="9">FUSC family protein</fullName>
    </recommendedName>
</protein>